<sequence length="308" mass="32849">MRHFVTASALVLLLASSAYAQDTAPSPATPSELEQSGLTPPTVLSEGYAADDQDVLVTKLLGQKVYTSVADNAREVGTINNMVITSGMGISAVVIGVGGFLGIGEKDVAVDFAELTWAEREDGTRRWVLETTEEELSEAPAFIWTDSEEATGKPALTTQQEQNQLVDGNPNATPVAPSLTTDQPERPIITTTPDRSGLTNVDQADLSADDLRGIPVYGLNDEQIGTISDVVLTPQGNSDAIIVDVGGFLGLGAKPVAVGFENLTFSSDTNGQRYLFLNTSRDQLETQPAYDPQTYEAERATQRMVITP</sequence>
<dbReference type="Gene3D" id="2.30.30.240">
    <property type="entry name" value="PRC-barrel domain"/>
    <property type="match status" value="2"/>
</dbReference>
<dbReference type="EMBL" id="CP104965">
    <property type="protein sequence ID" value="UXN68241.1"/>
    <property type="molecule type" value="Genomic_DNA"/>
</dbReference>
<keyword evidence="2" id="KW-0732">Signal</keyword>
<feature type="compositionally biased region" description="Polar residues" evidence="1">
    <location>
        <begin position="189"/>
        <end position="198"/>
    </location>
</feature>
<evidence type="ECO:0000259" key="3">
    <source>
        <dbReference type="Pfam" id="PF05239"/>
    </source>
</evidence>
<feature type="chain" id="PRO_5047509077" evidence="2">
    <location>
        <begin position="21"/>
        <end position="308"/>
    </location>
</feature>
<keyword evidence="5" id="KW-1185">Reference proteome</keyword>
<feature type="region of interest" description="Disordered" evidence="1">
    <location>
        <begin position="177"/>
        <end position="198"/>
    </location>
</feature>
<gene>
    <name evidence="4" type="ORF">N8A98_13240</name>
</gene>
<organism evidence="4 5">
    <name type="scientific">Devosia neptuniae</name>
    <dbReference type="NCBI Taxonomy" id="191302"/>
    <lineage>
        <taxon>Bacteria</taxon>
        <taxon>Pseudomonadati</taxon>
        <taxon>Pseudomonadota</taxon>
        <taxon>Alphaproteobacteria</taxon>
        <taxon>Hyphomicrobiales</taxon>
        <taxon>Devosiaceae</taxon>
        <taxon>Devosia</taxon>
    </lineage>
</organism>
<dbReference type="InterPro" id="IPR027275">
    <property type="entry name" value="PRC-brl_dom"/>
</dbReference>
<protein>
    <submittedName>
        <fullName evidence="4">PRC-barrel domain-containing protein</fullName>
    </submittedName>
</protein>
<dbReference type="Proteomes" id="UP001061862">
    <property type="component" value="Chromosome"/>
</dbReference>
<dbReference type="PANTHER" id="PTHR36505">
    <property type="entry name" value="BLR1072 PROTEIN"/>
    <property type="match status" value="1"/>
</dbReference>
<dbReference type="RefSeq" id="WP_262165981.1">
    <property type="nucleotide sequence ID" value="NZ_CP104965.1"/>
</dbReference>
<evidence type="ECO:0000256" key="1">
    <source>
        <dbReference type="SAM" id="MobiDB-lite"/>
    </source>
</evidence>
<dbReference type="Pfam" id="PF05239">
    <property type="entry name" value="PRC"/>
    <property type="match status" value="2"/>
</dbReference>
<evidence type="ECO:0000256" key="2">
    <source>
        <dbReference type="SAM" id="SignalP"/>
    </source>
</evidence>
<dbReference type="SUPFAM" id="SSF50346">
    <property type="entry name" value="PRC-barrel domain"/>
    <property type="match status" value="2"/>
</dbReference>
<dbReference type="PANTHER" id="PTHR36505:SF1">
    <property type="entry name" value="BLR1072 PROTEIN"/>
    <property type="match status" value="1"/>
</dbReference>
<evidence type="ECO:0000313" key="5">
    <source>
        <dbReference type="Proteomes" id="UP001061862"/>
    </source>
</evidence>
<proteinExistence type="predicted"/>
<feature type="domain" description="PRC-barrel" evidence="3">
    <location>
        <begin position="56"/>
        <end position="135"/>
    </location>
</feature>
<feature type="domain" description="PRC-barrel" evidence="3">
    <location>
        <begin position="207"/>
        <end position="283"/>
    </location>
</feature>
<dbReference type="InterPro" id="IPR011033">
    <property type="entry name" value="PRC_barrel-like_sf"/>
</dbReference>
<reference evidence="4 5" key="1">
    <citation type="submission" date="2022-09" db="EMBL/GenBank/DDBJ databases">
        <title>Interaction between co-microsymbionts with complementary sets of symbiotic genes in legume-rhizobium systems.</title>
        <authorList>
            <person name="Safronova V."/>
            <person name="Sazanova A."/>
            <person name="Afonin A."/>
            <person name="Chirak E."/>
        </authorList>
    </citation>
    <scope>NUCLEOTIDE SEQUENCE [LARGE SCALE GENOMIC DNA]</scope>
    <source>
        <strain evidence="4 5">A18/4-1</strain>
    </source>
</reference>
<evidence type="ECO:0000313" key="4">
    <source>
        <dbReference type="EMBL" id="UXN68241.1"/>
    </source>
</evidence>
<name>A0ABY6CAF3_9HYPH</name>
<feature type="signal peptide" evidence="2">
    <location>
        <begin position="1"/>
        <end position="20"/>
    </location>
</feature>
<accession>A0ABY6CAF3</accession>